<proteinExistence type="predicted"/>
<dbReference type="EMBL" id="SLZR01000003">
    <property type="protein sequence ID" value="TCS42659.1"/>
    <property type="molecule type" value="Genomic_DNA"/>
</dbReference>
<comment type="caution">
    <text evidence="2">The sequence shown here is derived from an EMBL/GenBank/DDBJ whole genome shotgun (WGS) entry which is preliminary data.</text>
</comment>
<evidence type="ECO:0000313" key="3">
    <source>
        <dbReference type="Proteomes" id="UP000295793"/>
    </source>
</evidence>
<dbReference type="Proteomes" id="UP000295793">
    <property type="component" value="Unassembled WGS sequence"/>
</dbReference>
<sequence>MQDQKSVLVLLNQYAAEGTVEQQSLEFIKNFVESNTRYWSRQTLAGHLTASAWITNKEKTRAVLLHHGKLDIWVQPGGHVDDEDESLLLASLREAEEETGLQGLQPVSDGIFDVDVHAIPARKGEPEHNHLDIRFWFIAGNEELTLSDESHELAWLSKAQIEQKTQEESVLRMVRKSLA</sequence>
<organism evidence="2 3">
    <name type="scientific">Reinekea marinisedimentorum</name>
    <dbReference type="NCBI Taxonomy" id="230495"/>
    <lineage>
        <taxon>Bacteria</taxon>
        <taxon>Pseudomonadati</taxon>
        <taxon>Pseudomonadota</taxon>
        <taxon>Gammaproteobacteria</taxon>
        <taxon>Oceanospirillales</taxon>
        <taxon>Saccharospirillaceae</taxon>
        <taxon>Reinekea</taxon>
    </lineage>
</organism>
<gene>
    <name evidence="2" type="ORF">BCF53_103327</name>
</gene>
<dbReference type="GO" id="GO:0003824">
    <property type="term" value="F:catalytic activity"/>
    <property type="evidence" value="ECO:0007669"/>
    <property type="project" value="UniProtKB-ARBA"/>
</dbReference>
<dbReference type="PROSITE" id="PS51462">
    <property type="entry name" value="NUDIX"/>
    <property type="match status" value="1"/>
</dbReference>
<dbReference type="AlphaFoldDB" id="A0A4R3IAX4"/>
<evidence type="ECO:0000259" key="1">
    <source>
        <dbReference type="PROSITE" id="PS51462"/>
    </source>
</evidence>
<dbReference type="InterPro" id="IPR000086">
    <property type="entry name" value="NUDIX_hydrolase_dom"/>
</dbReference>
<dbReference type="Pfam" id="PF00293">
    <property type="entry name" value="NUDIX"/>
    <property type="match status" value="1"/>
</dbReference>
<dbReference type="PANTHER" id="PTHR43736">
    <property type="entry name" value="ADP-RIBOSE PYROPHOSPHATASE"/>
    <property type="match status" value="1"/>
</dbReference>
<dbReference type="InterPro" id="IPR015797">
    <property type="entry name" value="NUDIX_hydrolase-like_dom_sf"/>
</dbReference>
<dbReference type="OrthoDB" id="129709at2"/>
<dbReference type="CDD" id="cd03674">
    <property type="entry name" value="NUDIX_Hydrolase"/>
    <property type="match status" value="1"/>
</dbReference>
<evidence type="ECO:0000313" key="2">
    <source>
        <dbReference type="EMBL" id="TCS42659.1"/>
    </source>
</evidence>
<accession>A0A4R3IAX4</accession>
<reference evidence="2 3" key="1">
    <citation type="submission" date="2019-03" db="EMBL/GenBank/DDBJ databases">
        <title>Genomic Encyclopedia of Archaeal and Bacterial Type Strains, Phase II (KMG-II): from individual species to whole genera.</title>
        <authorList>
            <person name="Goeker M."/>
        </authorList>
    </citation>
    <scope>NUCLEOTIDE SEQUENCE [LARGE SCALE GENOMIC DNA]</scope>
    <source>
        <strain evidence="2 3">DSM 15388</strain>
    </source>
</reference>
<keyword evidence="3" id="KW-1185">Reference proteome</keyword>
<feature type="domain" description="Nudix hydrolase" evidence="1">
    <location>
        <begin position="45"/>
        <end position="178"/>
    </location>
</feature>
<dbReference type="RefSeq" id="WP_132700570.1">
    <property type="nucleotide sequence ID" value="NZ_SLZR01000003.1"/>
</dbReference>
<dbReference type="SUPFAM" id="SSF55811">
    <property type="entry name" value="Nudix"/>
    <property type="match status" value="1"/>
</dbReference>
<dbReference type="PANTHER" id="PTHR43736:SF1">
    <property type="entry name" value="DIHYDRONEOPTERIN TRIPHOSPHATE DIPHOSPHATASE"/>
    <property type="match status" value="1"/>
</dbReference>
<name>A0A4R3IAX4_9GAMM</name>
<protein>
    <submittedName>
        <fullName evidence="2">8-oxo-dGTP pyrophosphatase MutT (NUDIX family)</fullName>
    </submittedName>
</protein>
<dbReference type="Gene3D" id="3.90.79.10">
    <property type="entry name" value="Nucleoside Triphosphate Pyrophosphohydrolase"/>
    <property type="match status" value="1"/>
</dbReference>